<sequence>MYPPGSSYLLVTSSSRFGSKVYARWASPALAWLPLPLRATGRVCRPYNALYRSCTVQCTTTACRPPLPAFPLGPFFFLGPFLCLSQSTLYIGDVEPLTAASPFISSSHCQEAH</sequence>
<name>A0A0K8RE32_IXORI</name>
<evidence type="ECO:0000313" key="1">
    <source>
        <dbReference type="EMBL" id="JAA68729.1"/>
    </source>
</evidence>
<protein>
    <submittedName>
        <fullName evidence="1">Putative serine/threonine protein phosphatase pp1</fullName>
    </submittedName>
</protein>
<dbReference type="EMBL" id="GADI01005079">
    <property type="protein sequence ID" value="JAA68729.1"/>
    <property type="molecule type" value="mRNA"/>
</dbReference>
<reference evidence="1" key="1">
    <citation type="submission" date="2012-12" db="EMBL/GenBank/DDBJ databases">
        <title>Identification and characterization of a phenylalanine ammonia-lyase gene family in Isatis indigotica Fort.</title>
        <authorList>
            <person name="Liu Q."/>
            <person name="Chen J."/>
            <person name="Zhou X."/>
            <person name="Di P."/>
            <person name="Xiao Y."/>
            <person name="Xuan H."/>
            <person name="Zhang L."/>
            <person name="Chen W."/>
        </authorList>
    </citation>
    <scope>NUCLEOTIDE SEQUENCE</scope>
    <source>
        <tissue evidence="1">Salivary gland</tissue>
    </source>
</reference>
<accession>A0A0K8RE32</accession>
<proteinExistence type="evidence at transcript level"/>
<organism evidence="1">
    <name type="scientific">Ixodes ricinus</name>
    <name type="common">Common tick</name>
    <name type="synonym">Acarus ricinus</name>
    <dbReference type="NCBI Taxonomy" id="34613"/>
    <lineage>
        <taxon>Eukaryota</taxon>
        <taxon>Metazoa</taxon>
        <taxon>Ecdysozoa</taxon>
        <taxon>Arthropoda</taxon>
        <taxon>Chelicerata</taxon>
        <taxon>Arachnida</taxon>
        <taxon>Acari</taxon>
        <taxon>Parasitiformes</taxon>
        <taxon>Ixodida</taxon>
        <taxon>Ixodoidea</taxon>
        <taxon>Ixodidae</taxon>
        <taxon>Ixodinae</taxon>
        <taxon>Ixodes</taxon>
    </lineage>
</organism>
<dbReference type="AlphaFoldDB" id="A0A0K8RE32"/>